<dbReference type="AlphaFoldDB" id="A0A5J4T8P9"/>
<gene>
    <name evidence="1" type="ORF">EZS28_049874</name>
</gene>
<evidence type="ECO:0000313" key="2">
    <source>
        <dbReference type="Proteomes" id="UP000324800"/>
    </source>
</evidence>
<protein>
    <submittedName>
        <fullName evidence="1">Uncharacterized protein</fullName>
    </submittedName>
</protein>
<sequence>MRAVFDDASVPTNAITQSTAFGPTSWGQFLNKYPFVNRPFFAYDAE</sequence>
<proteinExistence type="predicted"/>
<feature type="non-terminal residue" evidence="1">
    <location>
        <position position="46"/>
    </location>
</feature>
<organism evidence="1 2">
    <name type="scientific">Streblomastix strix</name>
    <dbReference type="NCBI Taxonomy" id="222440"/>
    <lineage>
        <taxon>Eukaryota</taxon>
        <taxon>Metamonada</taxon>
        <taxon>Preaxostyla</taxon>
        <taxon>Oxymonadida</taxon>
        <taxon>Streblomastigidae</taxon>
        <taxon>Streblomastix</taxon>
    </lineage>
</organism>
<reference evidence="1 2" key="1">
    <citation type="submission" date="2019-03" db="EMBL/GenBank/DDBJ databases">
        <title>Single cell metagenomics reveals metabolic interactions within the superorganism composed of flagellate Streblomastix strix and complex community of Bacteroidetes bacteria on its surface.</title>
        <authorList>
            <person name="Treitli S.C."/>
            <person name="Kolisko M."/>
            <person name="Husnik F."/>
            <person name="Keeling P."/>
            <person name="Hampl V."/>
        </authorList>
    </citation>
    <scope>NUCLEOTIDE SEQUENCE [LARGE SCALE GENOMIC DNA]</scope>
    <source>
        <strain evidence="1">ST1C</strain>
    </source>
</reference>
<dbReference type="Proteomes" id="UP000324800">
    <property type="component" value="Unassembled WGS sequence"/>
</dbReference>
<name>A0A5J4T8P9_9EUKA</name>
<comment type="caution">
    <text evidence="1">The sequence shown here is derived from an EMBL/GenBank/DDBJ whole genome shotgun (WGS) entry which is preliminary data.</text>
</comment>
<evidence type="ECO:0000313" key="1">
    <source>
        <dbReference type="EMBL" id="KAA6354598.1"/>
    </source>
</evidence>
<dbReference type="EMBL" id="SNRW01036037">
    <property type="protein sequence ID" value="KAA6354598.1"/>
    <property type="molecule type" value="Genomic_DNA"/>
</dbReference>
<accession>A0A5J4T8P9</accession>